<reference evidence="1 2" key="1">
    <citation type="submission" date="2018-08" db="EMBL/GenBank/DDBJ databases">
        <title>Recombination of ecologically and evolutionarily significant loci maintains genetic cohesion in the Pseudomonas syringae species complex.</title>
        <authorList>
            <person name="Dillon M."/>
            <person name="Thakur S."/>
            <person name="Almeida R.N.D."/>
            <person name="Weir B.S."/>
            <person name="Guttman D.S."/>
        </authorList>
    </citation>
    <scope>NUCLEOTIDE SEQUENCE [LARGE SCALE GENOMIC DNA]</scope>
    <source>
        <strain evidence="1 2">ICMP 5931</strain>
    </source>
</reference>
<gene>
    <name evidence="1" type="ORF">ALP90_04284</name>
</gene>
<organism evidence="1 2">
    <name type="scientific">Pseudomonas amygdali pv. ulmi</name>
    <dbReference type="NCBI Taxonomy" id="251720"/>
    <lineage>
        <taxon>Bacteria</taxon>
        <taxon>Pseudomonadati</taxon>
        <taxon>Pseudomonadota</taxon>
        <taxon>Gammaproteobacteria</taxon>
        <taxon>Pseudomonadales</taxon>
        <taxon>Pseudomonadaceae</taxon>
        <taxon>Pseudomonas</taxon>
        <taxon>Pseudomonas amygdali</taxon>
    </lineage>
</organism>
<dbReference type="Proteomes" id="UP000271097">
    <property type="component" value="Unassembled WGS sequence"/>
</dbReference>
<dbReference type="SUPFAM" id="SSF52980">
    <property type="entry name" value="Restriction endonuclease-like"/>
    <property type="match status" value="1"/>
</dbReference>
<proteinExistence type="predicted"/>
<evidence type="ECO:0000313" key="2">
    <source>
        <dbReference type="Proteomes" id="UP000271097"/>
    </source>
</evidence>
<name>A0A3M4SPC6_PSEA0</name>
<dbReference type="AlphaFoldDB" id="A0A3M4SPC6"/>
<evidence type="ECO:0000313" key="1">
    <source>
        <dbReference type="EMBL" id="RMR16769.1"/>
    </source>
</evidence>
<dbReference type="EMBL" id="RBRS01000230">
    <property type="protein sequence ID" value="RMR16769.1"/>
    <property type="molecule type" value="Genomic_DNA"/>
</dbReference>
<protein>
    <submittedName>
        <fullName evidence="1">Uncharacterized protein</fullName>
    </submittedName>
</protein>
<dbReference type="InterPro" id="IPR011335">
    <property type="entry name" value="Restrct_endonuc-II-like"/>
</dbReference>
<accession>A0A3M4SPC6</accession>
<sequence>MTSQVTIMNDSPIADILKREGPMLSSDLSKLLEQRYGLNPTAARKRVERGCDGVNKLSQIVFPHRARFVYLEQSYGSQHFFHNLMEALKKTRSAYYLALRALELRDNVMPRAHFLIACGAPIAQKKHISAESLLERLIKAALVKEVDLPGGQISVMRCDREQMSDIPSMWGKMKSRLIAEKVTLLAVKDWARNLGMVSYESVETREDEGRDTLPKVGTFNWDLAGPSYLHPMRTYSSTVLKPGFFVCDIALNGWISPDDIGAFLHKCTTLRSLPKVGKCLQVFVAEAYQTEAFALLKGEGVIPATTESLFGHDVAVALKNLCNVLNDTAKLTESPAALDKIFNDLSRIEGASYSLRGSLFEFAVAQICRSTFAGYDQEMNRIVKDPMGKQAEIDVLAVRKNHEVIFIECKGIHPASTLDDDEVIKWLDKRIPILRGAAKSHSDWAALTQRYELWTSGRFSEKALALVSARQEKSSKLVIQLRDAEYVLDEAKASKEAGLLKTYEQHFVKHPMQEFEAEKRRQKRREDRAVKRRIAVPIAPPPLTPLHTLGEIVVGDSVSTELQGELRIVP</sequence>
<comment type="caution">
    <text evidence="1">The sequence shown here is derived from an EMBL/GenBank/DDBJ whole genome shotgun (WGS) entry which is preliminary data.</text>
</comment>